<gene>
    <name evidence="2" type="ORF">MGAL_10B058528</name>
</gene>
<dbReference type="AlphaFoldDB" id="A0A8B6BH16"/>
<feature type="region of interest" description="Disordered" evidence="1">
    <location>
        <begin position="194"/>
        <end position="314"/>
    </location>
</feature>
<comment type="caution">
    <text evidence="2">The sequence shown here is derived from an EMBL/GenBank/DDBJ whole genome shotgun (WGS) entry which is preliminary data.</text>
</comment>
<sequence length="314" mass="35407">MERSSLTKRCVHIAEPKEKLNQDDMRKHFPSVKQICTIKSPSPNEDDPTIHWLLLFASEEDADDCAKQKRKQVADNYDLMIHHCNRPCDIPHDWIGEESSGDSFDKTGATNQPEEVHNPQVPGEYNQIELGGYMPPVEYIPPEADMPPEDWPYQFYGPSEQNLSEKKGPDDVPGPSVQPYPYYPQFVHGYHGLPVNPNYPYPQDDGNQYPTKGGQHPQPHEGPQYMPIVPNNPYQHQGHMGMPQPEQGGLIPHPPPGGPPVDPDHTNVKSPIHKLVTTQEENPEKTDEYNSGESYKSASSNKDEGRDFVSNTTE</sequence>
<keyword evidence="3" id="KW-1185">Reference proteome</keyword>
<protein>
    <submittedName>
        <fullName evidence="2">Uncharacterized protein</fullName>
    </submittedName>
</protein>
<name>A0A8B6BH16_MYTGA</name>
<feature type="region of interest" description="Disordered" evidence="1">
    <location>
        <begin position="99"/>
        <end position="122"/>
    </location>
</feature>
<feature type="region of interest" description="Disordered" evidence="1">
    <location>
        <begin position="141"/>
        <end position="180"/>
    </location>
</feature>
<feature type="compositionally biased region" description="Pro residues" evidence="1">
    <location>
        <begin position="252"/>
        <end position="261"/>
    </location>
</feature>
<evidence type="ECO:0000313" key="3">
    <source>
        <dbReference type="Proteomes" id="UP000596742"/>
    </source>
</evidence>
<accession>A0A8B6BH16</accession>
<organism evidence="2 3">
    <name type="scientific">Mytilus galloprovincialis</name>
    <name type="common">Mediterranean mussel</name>
    <dbReference type="NCBI Taxonomy" id="29158"/>
    <lineage>
        <taxon>Eukaryota</taxon>
        <taxon>Metazoa</taxon>
        <taxon>Spiralia</taxon>
        <taxon>Lophotrochozoa</taxon>
        <taxon>Mollusca</taxon>
        <taxon>Bivalvia</taxon>
        <taxon>Autobranchia</taxon>
        <taxon>Pteriomorphia</taxon>
        <taxon>Mytilida</taxon>
        <taxon>Mytiloidea</taxon>
        <taxon>Mytilidae</taxon>
        <taxon>Mytilinae</taxon>
        <taxon>Mytilus</taxon>
    </lineage>
</organism>
<feature type="compositionally biased region" description="Polar residues" evidence="1">
    <location>
        <begin position="289"/>
        <end position="300"/>
    </location>
</feature>
<reference evidence="2" key="1">
    <citation type="submission" date="2018-11" db="EMBL/GenBank/DDBJ databases">
        <authorList>
            <person name="Alioto T."/>
            <person name="Alioto T."/>
        </authorList>
    </citation>
    <scope>NUCLEOTIDE SEQUENCE</scope>
</reference>
<dbReference type="EMBL" id="UYJE01000149">
    <property type="protein sequence ID" value="VDH90586.1"/>
    <property type="molecule type" value="Genomic_DNA"/>
</dbReference>
<evidence type="ECO:0000313" key="2">
    <source>
        <dbReference type="EMBL" id="VDH90586.1"/>
    </source>
</evidence>
<dbReference type="Proteomes" id="UP000596742">
    <property type="component" value="Unassembled WGS sequence"/>
</dbReference>
<proteinExistence type="predicted"/>
<evidence type="ECO:0000256" key="1">
    <source>
        <dbReference type="SAM" id="MobiDB-lite"/>
    </source>
</evidence>